<comment type="pathway">
    <text evidence="4 14">Carbohydrate metabolism; hexose metabolism.</text>
</comment>
<dbReference type="PANTHER" id="PTHR10091">
    <property type="entry name" value="ALDOSE-1-EPIMERASE"/>
    <property type="match status" value="1"/>
</dbReference>
<name>A0A4Q1DAD9_9BACT</name>
<dbReference type="Pfam" id="PF01263">
    <property type="entry name" value="Aldose_epim"/>
    <property type="match status" value="1"/>
</dbReference>
<dbReference type="Proteomes" id="UP000290545">
    <property type="component" value="Unassembled WGS sequence"/>
</dbReference>
<gene>
    <name evidence="19" type="ORF">ESB13_05960</name>
</gene>
<dbReference type="InterPro" id="IPR008183">
    <property type="entry name" value="Aldose_1/G6P_1-epimerase"/>
</dbReference>
<evidence type="ECO:0000313" key="20">
    <source>
        <dbReference type="Proteomes" id="UP000290545"/>
    </source>
</evidence>
<keyword evidence="10" id="KW-0597">Phosphoprotein</keyword>
<keyword evidence="9" id="KW-0963">Cytoplasm</keyword>
<sequence>MNKWTSYVAVAAIAAGTLLAGCGGATKEEKKDVKAGITKAAWGKADGQDVDLYTLTNKNGVQVKISSYGGTVTSWTAADKAGKVSSIVVGFDSLSGYLAKPPFFGAIIGRYGNRIAKGNFKLNGTTYQLAVNDGPNHLHGGNKGFDKVIWTGTVLSDTIPALVLTYVSKDGEEGYPGNLKVVVKYTLTNDDELAIDYTAETDKATPVNLTNHSYFNLSGDVNNSILDHVLQMNAANYTPVDSTLITTGEIKAVAGGPFDFTSPQKIGSRIAQVPGGYDHNWVLDRKGDSTSLMLAATLTDSISGRTLEVYTTEPGLQFYTGNFLDGTFKAPNGTPINKNSALCLETQHYPDSPNKPGFPSTILQPGQQYHTVTKYKLIVNK</sequence>
<keyword evidence="12 14" id="KW-0413">Isomerase</keyword>
<dbReference type="UniPathway" id="UPA00242"/>
<dbReference type="InterPro" id="IPR015443">
    <property type="entry name" value="Aldose_1-epimerase"/>
</dbReference>
<keyword evidence="20" id="KW-1185">Reference proteome</keyword>
<dbReference type="EC" id="5.1.3.3" evidence="7 14"/>
<dbReference type="InterPro" id="IPR014718">
    <property type="entry name" value="GH-type_carb-bd"/>
</dbReference>
<comment type="similarity">
    <text evidence="5 14">Belongs to the aldose epimerase family.</text>
</comment>
<dbReference type="PANTHER" id="PTHR10091:SF0">
    <property type="entry name" value="GALACTOSE MUTAROTASE"/>
    <property type="match status" value="1"/>
</dbReference>
<evidence type="ECO:0000256" key="11">
    <source>
        <dbReference type="ARBA" id="ARBA00022837"/>
    </source>
</evidence>
<comment type="subunit">
    <text evidence="6">Monomer.</text>
</comment>
<dbReference type="PROSITE" id="PS00545">
    <property type="entry name" value="ALDOSE_1_EPIMERASE"/>
    <property type="match status" value="1"/>
</dbReference>
<comment type="subcellular location">
    <subcellularLocation>
        <location evidence="3">Cytoplasm</location>
    </subcellularLocation>
</comment>
<evidence type="ECO:0000256" key="14">
    <source>
        <dbReference type="PIRNR" id="PIRNR005096"/>
    </source>
</evidence>
<feature type="binding site" evidence="16">
    <location>
        <position position="278"/>
    </location>
    <ligand>
        <name>beta-D-galactose</name>
        <dbReference type="ChEBI" id="CHEBI:27667"/>
    </ligand>
</feature>
<dbReference type="InterPro" id="IPR018052">
    <property type="entry name" value="Ald1_epimerase_CS"/>
</dbReference>
<evidence type="ECO:0000313" key="19">
    <source>
        <dbReference type="EMBL" id="RXK86347.1"/>
    </source>
</evidence>
<feature type="active site" description="Proton donor" evidence="15">
    <location>
        <position position="212"/>
    </location>
</feature>
<protein>
    <recommendedName>
        <fullName evidence="8 14">Aldose 1-epimerase</fullName>
        <ecNumber evidence="7 14">5.1.3.3</ecNumber>
    </recommendedName>
</protein>
<keyword evidence="13 14" id="KW-0119">Carbohydrate metabolism</keyword>
<dbReference type="OrthoDB" id="9779408at2"/>
<dbReference type="GO" id="GO:0005737">
    <property type="term" value="C:cytoplasm"/>
    <property type="evidence" value="ECO:0007669"/>
    <property type="project" value="UniProtKB-SubCell"/>
</dbReference>
<evidence type="ECO:0000256" key="10">
    <source>
        <dbReference type="ARBA" id="ARBA00022553"/>
    </source>
</evidence>
<feature type="active site" description="Proton acceptor" evidence="15">
    <location>
        <position position="345"/>
    </location>
</feature>
<dbReference type="GO" id="GO:0030246">
    <property type="term" value="F:carbohydrate binding"/>
    <property type="evidence" value="ECO:0007669"/>
    <property type="project" value="InterPro"/>
</dbReference>
<evidence type="ECO:0000256" key="2">
    <source>
        <dbReference type="ARBA" id="ARBA00001913"/>
    </source>
</evidence>
<dbReference type="EMBL" id="SDHZ01000001">
    <property type="protein sequence ID" value="RXK86347.1"/>
    <property type="molecule type" value="Genomic_DNA"/>
</dbReference>
<dbReference type="GO" id="GO:0004034">
    <property type="term" value="F:aldose 1-epimerase activity"/>
    <property type="evidence" value="ECO:0007669"/>
    <property type="project" value="UniProtKB-EC"/>
</dbReference>
<comment type="caution">
    <text evidence="19">The sequence shown here is derived from an EMBL/GenBank/DDBJ whole genome shotgun (WGS) entry which is preliminary data.</text>
</comment>
<comment type="cofactor">
    <cofactor evidence="2">
        <name>Ca(2+)</name>
        <dbReference type="ChEBI" id="CHEBI:29108"/>
    </cofactor>
</comment>
<evidence type="ECO:0000256" key="6">
    <source>
        <dbReference type="ARBA" id="ARBA00011245"/>
    </source>
</evidence>
<dbReference type="NCBIfam" id="NF008277">
    <property type="entry name" value="PRK11055.1"/>
    <property type="match status" value="1"/>
</dbReference>
<dbReference type="InterPro" id="IPR011013">
    <property type="entry name" value="Gal_mutarotase_sf_dom"/>
</dbReference>
<dbReference type="PROSITE" id="PS51257">
    <property type="entry name" value="PROKAR_LIPOPROTEIN"/>
    <property type="match status" value="1"/>
</dbReference>
<dbReference type="PIRSF" id="PIRSF005096">
    <property type="entry name" value="GALM"/>
    <property type="match status" value="1"/>
</dbReference>
<evidence type="ECO:0000256" key="15">
    <source>
        <dbReference type="PIRSR" id="PIRSR005096-1"/>
    </source>
</evidence>
<dbReference type="InterPro" id="IPR047215">
    <property type="entry name" value="Galactose_mutarotase-like"/>
</dbReference>
<evidence type="ECO:0000256" key="1">
    <source>
        <dbReference type="ARBA" id="ARBA00001614"/>
    </source>
</evidence>
<dbReference type="GO" id="GO:0033499">
    <property type="term" value="P:galactose catabolic process via UDP-galactose, Leloir pathway"/>
    <property type="evidence" value="ECO:0007669"/>
    <property type="project" value="TreeGrafter"/>
</dbReference>
<evidence type="ECO:0000256" key="13">
    <source>
        <dbReference type="ARBA" id="ARBA00023277"/>
    </source>
</evidence>
<dbReference type="RefSeq" id="WP_129002097.1">
    <property type="nucleotide sequence ID" value="NZ_SDHZ01000001.1"/>
</dbReference>
<proteinExistence type="inferred from homology"/>
<dbReference type="FunFam" id="2.70.98.10:FF:000003">
    <property type="entry name" value="Aldose 1-epimerase"/>
    <property type="match status" value="1"/>
</dbReference>
<evidence type="ECO:0000256" key="7">
    <source>
        <dbReference type="ARBA" id="ARBA00013185"/>
    </source>
</evidence>
<evidence type="ECO:0000256" key="5">
    <source>
        <dbReference type="ARBA" id="ARBA00006206"/>
    </source>
</evidence>
<evidence type="ECO:0000256" key="12">
    <source>
        <dbReference type="ARBA" id="ARBA00023235"/>
    </source>
</evidence>
<evidence type="ECO:0000256" key="17">
    <source>
        <dbReference type="PIRSR" id="PIRSR005096-3"/>
    </source>
</evidence>
<evidence type="ECO:0000256" key="9">
    <source>
        <dbReference type="ARBA" id="ARBA00022490"/>
    </source>
</evidence>
<dbReference type="Gene3D" id="2.70.98.10">
    <property type="match status" value="1"/>
</dbReference>
<evidence type="ECO:0000256" key="18">
    <source>
        <dbReference type="SAM" id="SignalP"/>
    </source>
</evidence>
<dbReference type="CDD" id="cd09019">
    <property type="entry name" value="galactose_mutarotase_like"/>
    <property type="match status" value="1"/>
</dbReference>
<dbReference type="SUPFAM" id="SSF74650">
    <property type="entry name" value="Galactose mutarotase-like"/>
    <property type="match status" value="1"/>
</dbReference>
<evidence type="ECO:0000256" key="4">
    <source>
        <dbReference type="ARBA" id="ARBA00005028"/>
    </source>
</evidence>
<dbReference type="GO" id="GO:0006006">
    <property type="term" value="P:glucose metabolic process"/>
    <property type="evidence" value="ECO:0007669"/>
    <property type="project" value="TreeGrafter"/>
</dbReference>
<feature type="chain" id="PRO_5020811725" description="Aldose 1-epimerase" evidence="18">
    <location>
        <begin position="21"/>
        <end position="381"/>
    </location>
</feature>
<feature type="binding site" evidence="17">
    <location>
        <begin position="212"/>
        <end position="214"/>
    </location>
    <ligand>
        <name>beta-D-galactose</name>
        <dbReference type="ChEBI" id="CHEBI:27667"/>
    </ligand>
</feature>
<dbReference type="AlphaFoldDB" id="A0A4Q1DAD9"/>
<reference evidence="19 20" key="1">
    <citation type="submission" date="2019-01" db="EMBL/GenBank/DDBJ databases">
        <title>Filimonas sp. strain TTM-71.</title>
        <authorList>
            <person name="Chen W.-M."/>
        </authorList>
    </citation>
    <scope>NUCLEOTIDE SEQUENCE [LARGE SCALE GENOMIC DNA]</scope>
    <source>
        <strain evidence="19 20">TTM-71</strain>
    </source>
</reference>
<feature type="signal peptide" evidence="18">
    <location>
        <begin position="1"/>
        <end position="20"/>
    </location>
</feature>
<evidence type="ECO:0000256" key="16">
    <source>
        <dbReference type="PIRSR" id="PIRSR005096-2"/>
    </source>
</evidence>
<accession>A0A4Q1DAD9</accession>
<comment type="catalytic activity">
    <reaction evidence="1 14">
        <text>alpha-D-glucose = beta-D-glucose</text>
        <dbReference type="Rhea" id="RHEA:10264"/>
        <dbReference type="ChEBI" id="CHEBI:15903"/>
        <dbReference type="ChEBI" id="CHEBI:17925"/>
        <dbReference type="EC" id="5.1.3.3"/>
    </reaction>
</comment>
<evidence type="ECO:0000256" key="3">
    <source>
        <dbReference type="ARBA" id="ARBA00004496"/>
    </source>
</evidence>
<feature type="binding site" evidence="17">
    <location>
        <begin position="113"/>
        <end position="114"/>
    </location>
    <ligand>
        <name>beta-D-galactose</name>
        <dbReference type="ChEBI" id="CHEBI:27667"/>
    </ligand>
</feature>
<organism evidence="19 20">
    <name type="scientific">Filimonas effusa</name>
    <dbReference type="NCBI Taxonomy" id="2508721"/>
    <lineage>
        <taxon>Bacteria</taxon>
        <taxon>Pseudomonadati</taxon>
        <taxon>Bacteroidota</taxon>
        <taxon>Chitinophagia</taxon>
        <taxon>Chitinophagales</taxon>
        <taxon>Chitinophagaceae</taxon>
        <taxon>Filimonas</taxon>
    </lineage>
</organism>
<keyword evidence="11" id="KW-0106">Calcium</keyword>
<keyword evidence="18" id="KW-0732">Signal</keyword>
<evidence type="ECO:0000256" key="8">
    <source>
        <dbReference type="ARBA" id="ARBA00014165"/>
    </source>
</evidence>